<evidence type="ECO:0000313" key="2">
    <source>
        <dbReference type="Proteomes" id="UP000247409"/>
    </source>
</evidence>
<sequence>MVTETFSDEDSALRLNTLDKFSDTLREPRKNEDDGFDEFFLSTSLEQRLPSPRPVVSSTTNSRPRMGLLASSTCFRAMAASFMVKLSRSMGSSACFSAWEKHRIIGQQRGVGILDGDRKMVERISERWQAHEAEERGVMGHGRRG</sequence>
<comment type="caution">
    <text evidence="1">The sequence shown here is derived from an EMBL/GenBank/DDBJ whole genome shotgun (WGS) entry which is preliminary data.</text>
</comment>
<proteinExistence type="predicted"/>
<gene>
    <name evidence="1" type="ORF">BWQ96_07111</name>
</gene>
<protein>
    <submittedName>
        <fullName evidence="1">Uncharacterized protein</fullName>
    </submittedName>
</protein>
<evidence type="ECO:0000313" key="1">
    <source>
        <dbReference type="EMBL" id="PXF43167.1"/>
    </source>
</evidence>
<dbReference type="Proteomes" id="UP000247409">
    <property type="component" value="Unassembled WGS sequence"/>
</dbReference>
<keyword evidence="2" id="KW-1185">Reference proteome</keyword>
<accession>A0A2V3IM91</accession>
<dbReference type="AlphaFoldDB" id="A0A2V3IM91"/>
<dbReference type="EMBL" id="NBIV01000135">
    <property type="protein sequence ID" value="PXF43167.1"/>
    <property type="molecule type" value="Genomic_DNA"/>
</dbReference>
<reference evidence="1 2" key="1">
    <citation type="journal article" date="2018" name="Mol. Biol. Evol.">
        <title>Analysis of the draft genome of the red seaweed Gracilariopsis chorda provides insights into genome size evolution in Rhodophyta.</title>
        <authorList>
            <person name="Lee J."/>
            <person name="Yang E.C."/>
            <person name="Graf L."/>
            <person name="Yang J.H."/>
            <person name="Qiu H."/>
            <person name="Zel Zion U."/>
            <person name="Chan C.X."/>
            <person name="Stephens T.G."/>
            <person name="Weber A.P.M."/>
            <person name="Boo G.H."/>
            <person name="Boo S.M."/>
            <person name="Kim K.M."/>
            <person name="Shin Y."/>
            <person name="Jung M."/>
            <person name="Lee S.J."/>
            <person name="Yim H.S."/>
            <person name="Lee J.H."/>
            <person name="Bhattacharya D."/>
            <person name="Yoon H.S."/>
        </authorList>
    </citation>
    <scope>NUCLEOTIDE SEQUENCE [LARGE SCALE GENOMIC DNA]</scope>
    <source>
        <strain evidence="1 2">SKKU-2015</strain>
        <tissue evidence="1">Whole body</tissue>
    </source>
</reference>
<name>A0A2V3IM91_9FLOR</name>
<organism evidence="1 2">
    <name type="scientific">Gracilariopsis chorda</name>
    <dbReference type="NCBI Taxonomy" id="448386"/>
    <lineage>
        <taxon>Eukaryota</taxon>
        <taxon>Rhodophyta</taxon>
        <taxon>Florideophyceae</taxon>
        <taxon>Rhodymeniophycidae</taxon>
        <taxon>Gracilariales</taxon>
        <taxon>Gracilariaceae</taxon>
        <taxon>Gracilariopsis</taxon>
    </lineage>
</organism>